<accession>A0A9W6JYS3</accession>
<dbReference type="Proteomes" id="UP001143330">
    <property type="component" value="Unassembled WGS sequence"/>
</dbReference>
<dbReference type="SUPFAM" id="SSF53807">
    <property type="entry name" value="Helical backbone' metal receptor"/>
    <property type="match status" value="1"/>
</dbReference>
<sequence>MANTIYNSLKLVFLLCVTILPHEYIRAAEVAPVEMVDSAGRHIAVKDTSRVVAIGGSITEILYALGLEDRIVAVDTTSVFPPQALKDKPDVGYMRALSAEGVLALGPSLVLAMEGSGPPTTINVLQQASVPFVSVPEGHDAAGVVAKIRFVAHAMGVDEKGDALARAVAEDFAALAAMRERIEQPRGALFVMSMGGGSPMVGGQGTGADAAFKLAGVTNVMSAITGYKPAVGEAVLAVEPYAIVKMGRGGSADDAILQLPAFAMTPAARDKRLIPIDGAYLLGFGPRTPQAARDLAAAIYPELDLPKLPERPWTKAQGAAP</sequence>
<dbReference type="Gene3D" id="3.40.50.1980">
    <property type="entry name" value="Nitrogenase molybdenum iron protein domain"/>
    <property type="match status" value="2"/>
</dbReference>
<protein>
    <submittedName>
        <fullName evidence="2">Hemin ABC transporter substrate-binding protein</fullName>
    </submittedName>
</protein>
<dbReference type="AlphaFoldDB" id="A0A9W6JYS3"/>
<evidence type="ECO:0000259" key="1">
    <source>
        <dbReference type="PROSITE" id="PS50983"/>
    </source>
</evidence>
<evidence type="ECO:0000313" key="3">
    <source>
        <dbReference type="Proteomes" id="UP001143330"/>
    </source>
</evidence>
<dbReference type="PANTHER" id="PTHR30535:SF4">
    <property type="entry name" value="HEMIN-BINDING PERIPLASMIC PROTEIN HMUT"/>
    <property type="match status" value="1"/>
</dbReference>
<dbReference type="PANTHER" id="PTHR30535">
    <property type="entry name" value="VITAMIN B12-BINDING PROTEIN"/>
    <property type="match status" value="1"/>
</dbReference>
<organism evidence="2 3">
    <name type="scientific">Ancylobacter defluvii</name>
    <dbReference type="NCBI Taxonomy" id="1282440"/>
    <lineage>
        <taxon>Bacteria</taxon>
        <taxon>Pseudomonadati</taxon>
        <taxon>Pseudomonadota</taxon>
        <taxon>Alphaproteobacteria</taxon>
        <taxon>Hyphomicrobiales</taxon>
        <taxon>Xanthobacteraceae</taxon>
        <taxon>Ancylobacter</taxon>
    </lineage>
</organism>
<gene>
    <name evidence="2" type="primary">hmuT</name>
    <name evidence="2" type="ORF">GCM10017653_24640</name>
</gene>
<dbReference type="InterPro" id="IPR002491">
    <property type="entry name" value="ABC_transptr_periplasmic_BD"/>
</dbReference>
<dbReference type="InterPro" id="IPR050902">
    <property type="entry name" value="ABC_Transporter_SBP"/>
</dbReference>
<evidence type="ECO:0000313" key="2">
    <source>
        <dbReference type="EMBL" id="GLK84394.1"/>
    </source>
</evidence>
<dbReference type="RefSeq" id="WP_246545981.1">
    <property type="nucleotide sequence ID" value="NZ_BSFM01000012.1"/>
</dbReference>
<name>A0A9W6JYS3_9HYPH</name>
<reference evidence="2" key="1">
    <citation type="journal article" date="2014" name="Int. J. Syst. Evol. Microbiol.">
        <title>Complete genome sequence of Corynebacterium casei LMG S-19264T (=DSM 44701T), isolated from a smear-ripened cheese.</title>
        <authorList>
            <consortium name="US DOE Joint Genome Institute (JGI-PGF)"/>
            <person name="Walter F."/>
            <person name="Albersmeier A."/>
            <person name="Kalinowski J."/>
            <person name="Ruckert C."/>
        </authorList>
    </citation>
    <scope>NUCLEOTIDE SEQUENCE</scope>
    <source>
        <strain evidence="2">VKM B-2789</strain>
    </source>
</reference>
<dbReference type="Pfam" id="PF01497">
    <property type="entry name" value="Peripla_BP_2"/>
    <property type="match status" value="1"/>
</dbReference>
<keyword evidence="3" id="KW-1185">Reference proteome</keyword>
<dbReference type="EMBL" id="BSFM01000012">
    <property type="protein sequence ID" value="GLK84394.1"/>
    <property type="molecule type" value="Genomic_DNA"/>
</dbReference>
<feature type="domain" description="Fe/B12 periplasmic-binding" evidence="1">
    <location>
        <begin position="50"/>
        <end position="303"/>
    </location>
</feature>
<comment type="caution">
    <text evidence="2">The sequence shown here is derived from an EMBL/GenBank/DDBJ whole genome shotgun (WGS) entry which is preliminary data.</text>
</comment>
<dbReference type="PROSITE" id="PS50983">
    <property type="entry name" value="FE_B12_PBP"/>
    <property type="match status" value="1"/>
</dbReference>
<proteinExistence type="predicted"/>
<reference evidence="2" key="2">
    <citation type="submission" date="2023-01" db="EMBL/GenBank/DDBJ databases">
        <authorList>
            <person name="Sun Q."/>
            <person name="Evtushenko L."/>
        </authorList>
    </citation>
    <scope>NUCLEOTIDE SEQUENCE</scope>
    <source>
        <strain evidence="2">VKM B-2789</strain>
    </source>
</reference>